<protein>
    <submittedName>
        <fullName evidence="3">Uncharacterized protein</fullName>
    </submittedName>
</protein>
<evidence type="ECO:0000256" key="1">
    <source>
        <dbReference type="SAM" id="Coils"/>
    </source>
</evidence>
<keyword evidence="1" id="KW-0175">Coiled coil</keyword>
<evidence type="ECO:0000313" key="3">
    <source>
        <dbReference type="EMBL" id="CRG97996.1"/>
    </source>
</evidence>
<dbReference type="Proteomes" id="UP000220797">
    <property type="component" value="Unassembled WGS sequence"/>
</dbReference>
<keyword evidence="2" id="KW-1133">Transmembrane helix</keyword>
<evidence type="ECO:0000313" key="4">
    <source>
        <dbReference type="Proteomes" id="UP000220797"/>
    </source>
</evidence>
<keyword evidence="4" id="KW-1185">Reference proteome</keyword>
<comment type="caution">
    <text evidence="3">The sequence shown here is derived from an EMBL/GenBank/DDBJ whole genome shotgun (WGS) entry which is preliminary data.</text>
</comment>
<gene>
    <name evidence="3" type="ORF">PGAL8A_00042500</name>
</gene>
<dbReference type="EMBL" id="CVMV01000132">
    <property type="protein sequence ID" value="CRG97996.1"/>
    <property type="molecule type" value="Genomic_DNA"/>
</dbReference>
<proteinExistence type="predicted"/>
<accession>A0A1J1GZW2</accession>
<feature type="transmembrane region" description="Helical" evidence="2">
    <location>
        <begin position="49"/>
        <end position="72"/>
    </location>
</feature>
<sequence>MISIDGSFRYSLIKFLIITFSVKVKKFYVYSSYNNIEILGKKNKIKRRLLVLLILYLFSLSIIFKGVIILRLQFNKNHIRKLAEIEVDANCCESNLNNVRVSCHSPLRKYIDERVKMRKWSKVKKRTLKWIKNSYCENWTEQDLFRYNLHWKRCEATMRDIIKCLSSNQQKRIIKDLNEMNAKWEERLNEKDNKQNSEHK</sequence>
<evidence type="ECO:0000256" key="2">
    <source>
        <dbReference type="SAM" id="Phobius"/>
    </source>
</evidence>
<dbReference type="GeneID" id="39728950"/>
<organism evidence="3 4">
    <name type="scientific">Plasmodium gallinaceum</name>
    <dbReference type="NCBI Taxonomy" id="5849"/>
    <lineage>
        <taxon>Eukaryota</taxon>
        <taxon>Sar</taxon>
        <taxon>Alveolata</taxon>
        <taxon>Apicomplexa</taxon>
        <taxon>Aconoidasida</taxon>
        <taxon>Haemosporida</taxon>
        <taxon>Plasmodiidae</taxon>
        <taxon>Plasmodium</taxon>
        <taxon>Plasmodium (Haemamoeba)</taxon>
    </lineage>
</organism>
<dbReference type="AlphaFoldDB" id="A0A1J1GZW2"/>
<reference evidence="3" key="1">
    <citation type="submission" date="2015-04" db="EMBL/GenBank/DDBJ databases">
        <authorList>
            <consortium name="Pathogen Informatics"/>
        </authorList>
    </citation>
    <scope>NUCLEOTIDE SEQUENCE [LARGE SCALE GENOMIC DNA]</scope>
    <source>
        <strain evidence="3">8A</strain>
    </source>
</reference>
<dbReference type="OMA" id="EVDANCC"/>
<feature type="coiled-coil region" evidence="1">
    <location>
        <begin position="167"/>
        <end position="194"/>
    </location>
</feature>
<dbReference type="RefSeq" id="XP_028530793.1">
    <property type="nucleotide sequence ID" value="XM_028674441.1"/>
</dbReference>
<dbReference type="VEuPathDB" id="PlasmoDB:PGAL8A_00042500"/>
<name>A0A1J1GZW2_PLAGA</name>
<keyword evidence="2" id="KW-0472">Membrane</keyword>
<dbReference type="OrthoDB" id="10542379at2759"/>
<keyword evidence="2" id="KW-0812">Transmembrane</keyword>